<organism evidence="1 2">
    <name type="scientific">Aegilops tauschii subsp. strangulata</name>
    <name type="common">Goatgrass</name>
    <dbReference type="NCBI Taxonomy" id="200361"/>
    <lineage>
        <taxon>Eukaryota</taxon>
        <taxon>Viridiplantae</taxon>
        <taxon>Streptophyta</taxon>
        <taxon>Embryophyta</taxon>
        <taxon>Tracheophyta</taxon>
        <taxon>Spermatophyta</taxon>
        <taxon>Magnoliopsida</taxon>
        <taxon>Liliopsida</taxon>
        <taxon>Poales</taxon>
        <taxon>Poaceae</taxon>
        <taxon>BOP clade</taxon>
        <taxon>Pooideae</taxon>
        <taxon>Triticodae</taxon>
        <taxon>Triticeae</taxon>
        <taxon>Triticinae</taxon>
        <taxon>Aegilops</taxon>
    </lineage>
</organism>
<reference evidence="1" key="4">
    <citation type="submission" date="2019-03" db="UniProtKB">
        <authorList>
            <consortium name="EnsemblPlants"/>
        </authorList>
    </citation>
    <scope>IDENTIFICATION</scope>
</reference>
<dbReference type="AlphaFoldDB" id="A0A453G325"/>
<keyword evidence="2" id="KW-1185">Reference proteome</keyword>
<protein>
    <submittedName>
        <fullName evidence="1">Uncharacterized protein</fullName>
    </submittedName>
</protein>
<name>A0A453G325_AEGTS</name>
<dbReference type="EnsemblPlants" id="AET3Gv20867100.12">
    <property type="protein sequence ID" value="AET3Gv20867100.12"/>
    <property type="gene ID" value="AET3Gv20867100"/>
</dbReference>
<dbReference type="Proteomes" id="UP000015105">
    <property type="component" value="Chromosome 3D"/>
</dbReference>
<dbReference type="Gramene" id="AET3Gv20867100.12">
    <property type="protein sequence ID" value="AET3Gv20867100.12"/>
    <property type="gene ID" value="AET3Gv20867100"/>
</dbReference>
<proteinExistence type="predicted"/>
<sequence>MSPWLLKTMSPVAHTEVHADACKMAAEVLVSSPDEADPASHRGHGMGSGGCLRWLHGLPPRWWGHCINGRADVAAGMEWRRHPSTYCALKCHTKVSHD</sequence>
<accession>A0A453G325</accession>
<evidence type="ECO:0000313" key="1">
    <source>
        <dbReference type="EnsemblPlants" id="AET3Gv20867100.12"/>
    </source>
</evidence>
<evidence type="ECO:0000313" key="2">
    <source>
        <dbReference type="Proteomes" id="UP000015105"/>
    </source>
</evidence>
<reference evidence="2" key="2">
    <citation type="journal article" date="2017" name="Nat. Plants">
        <title>The Aegilops tauschii genome reveals multiple impacts of transposons.</title>
        <authorList>
            <person name="Zhao G."/>
            <person name="Zou C."/>
            <person name="Li K."/>
            <person name="Wang K."/>
            <person name="Li T."/>
            <person name="Gao L."/>
            <person name="Zhang X."/>
            <person name="Wang H."/>
            <person name="Yang Z."/>
            <person name="Liu X."/>
            <person name="Jiang W."/>
            <person name="Mao L."/>
            <person name="Kong X."/>
            <person name="Jiao Y."/>
            <person name="Jia J."/>
        </authorList>
    </citation>
    <scope>NUCLEOTIDE SEQUENCE [LARGE SCALE GENOMIC DNA]</scope>
    <source>
        <strain evidence="2">cv. AL8/78</strain>
    </source>
</reference>
<reference evidence="2" key="1">
    <citation type="journal article" date="2014" name="Science">
        <title>Ancient hybridizations among the ancestral genomes of bread wheat.</title>
        <authorList>
            <consortium name="International Wheat Genome Sequencing Consortium,"/>
            <person name="Marcussen T."/>
            <person name="Sandve S.R."/>
            <person name="Heier L."/>
            <person name="Spannagl M."/>
            <person name="Pfeifer M."/>
            <person name="Jakobsen K.S."/>
            <person name="Wulff B.B."/>
            <person name="Steuernagel B."/>
            <person name="Mayer K.F."/>
            <person name="Olsen O.A."/>
        </authorList>
    </citation>
    <scope>NUCLEOTIDE SEQUENCE [LARGE SCALE GENOMIC DNA]</scope>
    <source>
        <strain evidence="2">cv. AL8/78</strain>
    </source>
</reference>
<reference evidence="1" key="5">
    <citation type="journal article" date="2021" name="G3 (Bethesda)">
        <title>Aegilops tauschii genome assembly Aet v5.0 features greater sequence contiguity and improved annotation.</title>
        <authorList>
            <person name="Wang L."/>
            <person name="Zhu T."/>
            <person name="Rodriguez J.C."/>
            <person name="Deal K.R."/>
            <person name="Dubcovsky J."/>
            <person name="McGuire P.E."/>
            <person name="Lux T."/>
            <person name="Spannagl M."/>
            <person name="Mayer K.F.X."/>
            <person name="Baldrich P."/>
            <person name="Meyers B.C."/>
            <person name="Huo N."/>
            <person name="Gu Y.Q."/>
            <person name="Zhou H."/>
            <person name="Devos K.M."/>
            <person name="Bennetzen J.L."/>
            <person name="Unver T."/>
            <person name="Budak H."/>
            <person name="Gulick P.J."/>
            <person name="Galiba G."/>
            <person name="Kalapos B."/>
            <person name="Nelson D.R."/>
            <person name="Li P."/>
            <person name="You F.M."/>
            <person name="Luo M.C."/>
            <person name="Dvorak J."/>
        </authorList>
    </citation>
    <scope>NUCLEOTIDE SEQUENCE [LARGE SCALE GENOMIC DNA]</scope>
    <source>
        <strain evidence="1">cv. AL8/78</strain>
    </source>
</reference>
<reference evidence="1" key="3">
    <citation type="journal article" date="2017" name="Nature">
        <title>Genome sequence of the progenitor of the wheat D genome Aegilops tauschii.</title>
        <authorList>
            <person name="Luo M.C."/>
            <person name="Gu Y.Q."/>
            <person name="Puiu D."/>
            <person name="Wang H."/>
            <person name="Twardziok S.O."/>
            <person name="Deal K.R."/>
            <person name="Huo N."/>
            <person name="Zhu T."/>
            <person name="Wang L."/>
            <person name="Wang Y."/>
            <person name="McGuire P.E."/>
            <person name="Liu S."/>
            <person name="Long H."/>
            <person name="Ramasamy R.K."/>
            <person name="Rodriguez J.C."/>
            <person name="Van S.L."/>
            <person name="Yuan L."/>
            <person name="Wang Z."/>
            <person name="Xia Z."/>
            <person name="Xiao L."/>
            <person name="Anderson O.D."/>
            <person name="Ouyang S."/>
            <person name="Liang Y."/>
            <person name="Zimin A.V."/>
            <person name="Pertea G."/>
            <person name="Qi P."/>
            <person name="Bennetzen J.L."/>
            <person name="Dai X."/>
            <person name="Dawson M.W."/>
            <person name="Muller H.G."/>
            <person name="Kugler K."/>
            <person name="Rivarola-Duarte L."/>
            <person name="Spannagl M."/>
            <person name="Mayer K.F.X."/>
            <person name="Lu F.H."/>
            <person name="Bevan M.W."/>
            <person name="Leroy P."/>
            <person name="Li P."/>
            <person name="You F.M."/>
            <person name="Sun Q."/>
            <person name="Liu Z."/>
            <person name="Lyons E."/>
            <person name="Wicker T."/>
            <person name="Salzberg S.L."/>
            <person name="Devos K.M."/>
            <person name="Dvorak J."/>
        </authorList>
    </citation>
    <scope>NUCLEOTIDE SEQUENCE [LARGE SCALE GENOMIC DNA]</scope>
    <source>
        <strain evidence="1">cv. AL8/78</strain>
    </source>
</reference>